<protein>
    <recommendedName>
        <fullName evidence="1">CG-1 domain-containing protein</fullName>
    </recommendedName>
</protein>
<gene>
    <name evidence="2" type="ORF">M5K25_019825</name>
</gene>
<dbReference type="PROSITE" id="PS51257">
    <property type="entry name" value="PROKAR_LIPOPROTEIN"/>
    <property type="match status" value="1"/>
</dbReference>
<evidence type="ECO:0000313" key="3">
    <source>
        <dbReference type="Proteomes" id="UP001552299"/>
    </source>
</evidence>
<comment type="caution">
    <text evidence="2">The sequence shown here is derived from an EMBL/GenBank/DDBJ whole genome shotgun (WGS) entry which is preliminary data.</text>
</comment>
<dbReference type="Proteomes" id="UP001552299">
    <property type="component" value="Unassembled WGS sequence"/>
</dbReference>
<dbReference type="AlphaFoldDB" id="A0ABD0UG09"/>
<dbReference type="PROSITE" id="PS51437">
    <property type="entry name" value="CG_1"/>
    <property type="match status" value="1"/>
</dbReference>
<dbReference type="EMBL" id="JANQDX010000015">
    <property type="protein sequence ID" value="KAL0911670.1"/>
    <property type="molecule type" value="Genomic_DNA"/>
</dbReference>
<name>A0ABD0UG09_DENTH</name>
<reference evidence="2 3" key="1">
    <citation type="journal article" date="2024" name="Plant Biotechnol. J.">
        <title>Dendrobium thyrsiflorum genome and its molecular insights into genes involved in important horticultural traits.</title>
        <authorList>
            <person name="Chen B."/>
            <person name="Wang J.Y."/>
            <person name="Zheng P.J."/>
            <person name="Li K.L."/>
            <person name="Liang Y.M."/>
            <person name="Chen X.F."/>
            <person name="Zhang C."/>
            <person name="Zhao X."/>
            <person name="He X."/>
            <person name="Zhang G.Q."/>
            <person name="Liu Z.J."/>
            <person name="Xu Q."/>
        </authorList>
    </citation>
    <scope>NUCLEOTIDE SEQUENCE [LARGE SCALE GENOMIC DNA]</scope>
    <source>
        <strain evidence="2">GZMU011</strain>
    </source>
</reference>
<keyword evidence="3" id="KW-1185">Reference proteome</keyword>
<organism evidence="2 3">
    <name type="scientific">Dendrobium thyrsiflorum</name>
    <name type="common">Pinecone-like raceme dendrobium</name>
    <name type="synonym">Orchid</name>
    <dbReference type="NCBI Taxonomy" id="117978"/>
    <lineage>
        <taxon>Eukaryota</taxon>
        <taxon>Viridiplantae</taxon>
        <taxon>Streptophyta</taxon>
        <taxon>Embryophyta</taxon>
        <taxon>Tracheophyta</taxon>
        <taxon>Spermatophyta</taxon>
        <taxon>Magnoliopsida</taxon>
        <taxon>Liliopsida</taxon>
        <taxon>Asparagales</taxon>
        <taxon>Orchidaceae</taxon>
        <taxon>Epidendroideae</taxon>
        <taxon>Malaxideae</taxon>
        <taxon>Dendrobiinae</taxon>
        <taxon>Dendrobium</taxon>
    </lineage>
</organism>
<proteinExistence type="predicted"/>
<evidence type="ECO:0000313" key="2">
    <source>
        <dbReference type="EMBL" id="KAL0911670.1"/>
    </source>
</evidence>
<evidence type="ECO:0000259" key="1">
    <source>
        <dbReference type="PROSITE" id="PS51437"/>
    </source>
</evidence>
<dbReference type="InterPro" id="IPR005559">
    <property type="entry name" value="CG-1_dom"/>
</dbReference>
<sequence>MKTLMPSLQHAIYFINVAPLQTFMLVACQDIHGDMRQILAEAKSRWLRPTEISAILRNYHRFNITPDPPNLPPGRRSVTGRRLVSMWVVREVDRFAGLSEWARWRVGVEFLRWKRWSGNFVREVVQGVNGLGLLTSS</sequence>
<feature type="domain" description="CG-1" evidence="1">
    <location>
        <begin position="35"/>
        <end position="137"/>
    </location>
</feature>
<accession>A0ABD0UG09</accession>